<dbReference type="InterPro" id="IPR021070">
    <property type="entry name" value="Killing_trait_RebB"/>
</dbReference>
<organism evidence="1 2">
    <name type="scientific">Sphagnum jensenii</name>
    <dbReference type="NCBI Taxonomy" id="128206"/>
    <lineage>
        <taxon>Eukaryota</taxon>
        <taxon>Viridiplantae</taxon>
        <taxon>Streptophyta</taxon>
        <taxon>Embryophyta</taxon>
        <taxon>Bryophyta</taxon>
        <taxon>Sphagnophytina</taxon>
        <taxon>Sphagnopsida</taxon>
        <taxon>Sphagnales</taxon>
        <taxon>Sphagnaceae</taxon>
        <taxon>Sphagnum</taxon>
    </lineage>
</organism>
<sequence>MANPSFDESVSFINGEVLSPATIQAESMGKAVQAMSHSLALALQDATDNQRNFEAVNTAAITKATQELIATKDVATWSPIITALQAAQSTQETNFAKLSTDIEGLLKNLPMPTGSS</sequence>
<evidence type="ECO:0000313" key="2">
    <source>
        <dbReference type="Proteomes" id="UP001497444"/>
    </source>
</evidence>
<dbReference type="Proteomes" id="UP001497444">
    <property type="component" value="Unassembled WGS sequence"/>
</dbReference>
<keyword evidence="2" id="KW-1185">Reference proteome</keyword>
<name>A0ABP0V8J0_9BRYO</name>
<dbReference type="EMBL" id="CAXAQS010000168">
    <property type="protein sequence ID" value="CAK9250427.1"/>
    <property type="molecule type" value="Genomic_DNA"/>
</dbReference>
<proteinExistence type="predicted"/>
<evidence type="ECO:0000313" key="1">
    <source>
        <dbReference type="EMBL" id="CAK9250427.1"/>
    </source>
</evidence>
<reference evidence="1" key="1">
    <citation type="submission" date="2024-02" db="EMBL/GenBank/DDBJ databases">
        <authorList>
            <consortium name="ELIXIR-Norway"/>
            <consortium name="Elixir Norway"/>
        </authorList>
    </citation>
    <scope>NUCLEOTIDE SEQUENCE</scope>
</reference>
<dbReference type="Pfam" id="PF11747">
    <property type="entry name" value="RebB"/>
    <property type="match status" value="1"/>
</dbReference>
<comment type="caution">
    <text evidence="1">The sequence shown here is derived from an EMBL/GenBank/DDBJ whole genome shotgun (WGS) entry which is preliminary data.</text>
</comment>
<gene>
    <name evidence="1" type="ORF">CSSPJE1EN1_LOCUS25805</name>
</gene>
<protein>
    <submittedName>
        <fullName evidence="1">Uncharacterized protein</fullName>
    </submittedName>
</protein>
<accession>A0ABP0V8J0</accession>